<reference evidence="2 3" key="1">
    <citation type="journal article" date="2016" name="Nat. Commun.">
        <title>Thousands of microbial genomes shed light on interconnected biogeochemical processes in an aquifer system.</title>
        <authorList>
            <person name="Anantharaman K."/>
            <person name="Brown C.T."/>
            <person name="Hug L.A."/>
            <person name="Sharon I."/>
            <person name="Castelle C.J."/>
            <person name="Probst A.J."/>
            <person name="Thomas B.C."/>
            <person name="Singh A."/>
            <person name="Wilkins M.J."/>
            <person name="Karaoz U."/>
            <person name="Brodie E.L."/>
            <person name="Williams K.H."/>
            <person name="Hubbard S.S."/>
            <person name="Banfield J.F."/>
        </authorList>
    </citation>
    <scope>NUCLEOTIDE SEQUENCE [LARGE SCALE GENOMIC DNA]</scope>
</reference>
<keyword evidence="1" id="KW-0812">Transmembrane</keyword>
<dbReference type="EMBL" id="MHLR01000001">
    <property type="protein sequence ID" value="OGZ15876.1"/>
    <property type="molecule type" value="Genomic_DNA"/>
</dbReference>
<evidence type="ECO:0000256" key="1">
    <source>
        <dbReference type="SAM" id="Phobius"/>
    </source>
</evidence>
<dbReference type="AlphaFoldDB" id="A0A1G2DQP6"/>
<organism evidence="2 3">
    <name type="scientific">Candidatus Lloydbacteria bacterium RIFCSPLOWO2_02_FULL_51_11</name>
    <dbReference type="NCBI Taxonomy" id="1798667"/>
    <lineage>
        <taxon>Bacteria</taxon>
        <taxon>Candidatus Lloydiibacteriota</taxon>
    </lineage>
</organism>
<dbReference type="Proteomes" id="UP000177573">
    <property type="component" value="Unassembled WGS sequence"/>
</dbReference>
<gene>
    <name evidence="2" type="ORF">A3J08_04505</name>
</gene>
<proteinExistence type="predicted"/>
<feature type="transmembrane region" description="Helical" evidence="1">
    <location>
        <begin position="49"/>
        <end position="73"/>
    </location>
</feature>
<evidence type="ECO:0000313" key="3">
    <source>
        <dbReference type="Proteomes" id="UP000177573"/>
    </source>
</evidence>
<comment type="caution">
    <text evidence="2">The sequence shown here is derived from an EMBL/GenBank/DDBJ whole genome shotgun (WGS) entry which is preliminary data.</text>
</comment>
<keyword evidence="1" id="KW-1133">Transmembrane helix</keyword>
<accession>A0A1G2DQP6</accession>
<keyword evidence="1" id="KW-0472">Membrane</keyword>
<sequence>MEEHIKLIVLFSAIYGVCVLYSLLGLWLAVGEAQENIARGKGATVEPGFINGVFLGSVLPAWFIASVFFVASASGEKISHWYGGMVVPISAVALELSVFAILETALCAWLLYRLPRWFVPDIHEEVEEIEKR</sequence>
<feature type="transmembrane region" description="Helical" evidence="1">
    <location>
        <begin position="7"/>
        <end position="29"/>
    </location>
</feature>
<feature type="transmembrane region" description="Helical" evidence="1">
    <location>
        <begin position="85"/>
        <end position="112"/>
    </location>
</feature>
<evidence type="ECO:0000313" key="2">
    <source>
        <dbReference type="EMBL" id="OGZ15876.1"/>
    </source>
</evidence>
<name>A0A1G2DQP6_9BACT</name>
<protein>
    <submittedName>
        <fullName evidence="2">Uncharacterized protein</fullName>
    </submittedName>
</protein>